<dbReference type="AlphaFoldDB" id="A9NMD7"/>
<organism evidence="1">
    <name type="scientific">Picea sitchensis</name>
    <name type="common">Sitka spruce</name>
    <name type="synonym">Pinus sitchensis</name>
    <dbReference type="NCBI Taxonomy" id="3332"/>
    <lineage>
        <taxon>Eukaryota</taxon>
        <taxon>Viridiplantae</taxon>
        <taxon>Streptophyta</taxon>
        <taxon>Embryophyta</taxon>
        <taxon>Tracheophyta</taxon>
        <taxon>Spermatophyta</taxon>
        <taxon>Pinopsida</taxon>
        <taxon>Pinidae</taxon>
        <taxon>Conifers I</taxon>
        <taxon>Pinales</taxon>
        <taxon>Pinaceae</taxon>
        <taxon>Picea</taxon>
    </lineage>
</organism>
<sequence length="46" mass="4705">MVSSVDESPARAIIHSGVGQASILSVLASKGDRVGGFPTTFYPVPC</sequence>
<reference evidence="1" key="1">
    <citation type="journal article" date="2008" name="BMC Genomics">
        <title>A conifer genomics resource of 200,000 spruce (Picea spp.) ESTs and 6,464 high-quality, sequence-finished full-length cDNAs for Sitka spruce (Picea sitchensis).</title>
        <authorList>
            <person name="Ralph S.G."/>
            <person name="Chun H.J."/>
            <person name="Kolosova N."/>
            <person name="Cooper D."/>
            <person name="Oddy C."/>
            <person name="Ritland C.E."/>
            <person name="Kirkpatrick R."/>
            <person name="Moore R."/>
            <person name="Barber S."/>
            <person name="Holt R.A."/>
            <person name="Jones S.J."/>
            <person name="Marra M.A."/>
            <person name="Douglas C.J."/>
            <person name="Ritland K."/>
            <person name="Bohlmann J."/>
        </authorList>
    </citation>
    <scope>NUCLEOTIDE SEQUENCE</scope>
    <source>
        <tissue evidence="1">Bark</tissue>
    </source>
</reference>
<name>A9NMD7_PICSI</name>
<dbReference type="EMBL" id="EF082439">
    <property type="protein sequence ID" value="ABK21798.1"/>
    <property type="molecule type" value="mRNA"/>
</dbReference>
<accession>A9NMD7</accession>
<evidence type="ECO:0000313" key="1">
    <source>
        <dbReference type="EMBL" id="ABK21798.1"/>
    </source>
</evidence>
<protein>
    <submittedName>
        <fullName evidence="1">Uncharacterized protein</fullName>
    </submittedName>
</protein>
<proteinExistence type="evidence at transcript level"/>